<keyword evidence="2" id="KW-1185">Reference proteome</keyword>
<accession>A0A511VAU9</accession>
<dbReference type="Proteomes" id="UP000321157">
    <property type="component" value="Unassembled WGS sequence"/>
</dbReference>
<evidence type="ECO:0000313" key="2">
    <source>
        <dbReference type="Proteomes" id="UP000321157"/>
    </source>
</evidence>
<comment type="caution">
    <text evidence="1">The sequence shown here is derived from an EMBL/GenBank/DDBJ whole genome shotgun (WGS) entry which is preliminary data.</text>
</comment>
<organism evidence="1 2">
    <name type="scientific">Aneurinibacillus danicus</name>
    <dbReference type="NCBI Taxonomy" id="267746"/>
    <lineage>
        <taxon>Bacteria</taxon>
        <taxon>Bacillati</taxon>
        <taxon>Bacillota</taxon>
        <taxon>Bacilli</taxon>
        <taxon>Bacillales</taxon>
        <taxon>Paenibacillaceae</taxon>
        <taxon>Aneurinibacillus group</taxon>
        <taxon>Aneurinibacillus</taxon>
    </lineage>
</organism>
<protein>
    <submittedName>
        <fullName evidence="1">Uncharacterized protein</fullName>
    </submittedName>
</protein>
<gene>
    <name evidence="1" type="ORF">ADA01nite_34140</name>
</gene>
<dbReference type="EMBL" id="BJXX01000159">
    <property type="protein sequence ID" value="GEN35954.1"/>
    <property type="molecule type" value="Genomic_DNA"/>
</dbReference>
<reference evidence="1 2" key="1">
    <citation type="submission" date="2019-07" db="EMBL/GenBank/DDBJ databases">
        <title>Whole genome shotgun sequence of Aneurinibacillus danicus NBRC 102444.</title>
        <authorList>
            <person name="Hosoyama A."/>
            <person name="Uohara A."/>
            <person name="Ohji S."/>
            <person name="Ichikawa N."/>
        </authorList>
    </citation>
    <scope>NUCLEOTIDE SEQUENCE [LARGE SCALE GENOMIC DNA]</scope>
    <source>
        <strain evidence="1 2">NBRC 102444</strain>
    </source>
</reference>
<proteinExistence type="predicted"/>
<dbReference type="AlphaFoldDB" id="A0A511VAU9"/>
<sequence length="125" mass="14873">MFTDDFENIKIPDRVPMEALPYEARRILSLLRPGQKNSMMVKEICRLTGYRDEFIRVMGRRLLMEFGWPVGTSNDLDTPGLYLMQSEDERKRTFRNLYGRARQIADRAYVVNEIRLIDPKEWEVL</sequence>
<evidence type="ECO:0000313" key="1">
    <source>
        <dbReference type="EMBL" id="GEN35954.1"/>
    </source>
</evidence>
<name>A0A511VAU9_9BACL</name>